<dbReference type="InterPro" id="IPR058600">
    <property type="entry name" value="YhjD-like"/>
</dbReference>
<dbReference type="Pfam" id="PF26325">
    <property type="entry name" value="YhjD"/>
    <property type="match status" value="1"/>
</dbReference>
<accession>A0ABY3SFD2</accession>
<dbReference type="Proteomes" id="UP001649230">
    <property type="component" value="Chromosome"/>
</dbReference>
<reference evidence="1 2" key="1">
    <citation type="journal article" date="2024" name="Int. J. Syst. Evol. Microbiol.">
        <title>Paenibacillus hexagrammi sp. nov., a novel bacterium isolated from the gut content of Hexagrammos agrammus.</title>
        <authorList>
            <person name="Jung H.K."/>
            <person name="Kim D.G."/>
            <person name="Zin H."/>
            <person name="Park J."/>
            <person name="Jung H."/>
            <person name="Kim Y.O."/>
            <person name="Kong H.J."/>
            <person name="Kim J.W."/>
            <person name="Kim Y.S."/>
        </authorList>
    </citation>
    <scope>NUCLEOTIDE SEQUENCE [LARGE SCALE GENOMIC DNA]</scope>
    <source>
        <strain evidence="1 2">YPD9-1</strain>
    </source>
</reference>
<evidence type="ECO:0000313" key="1">
    <source>
        <dbReference type="EMBL" id="UJF32158.1"/>
    </source>
</evidence>
<name>A0ABY3SFD2_9BACL</name>
<evidence type="ECO:0000313" key="2">
    <source>
        <dbReference type="Proteomes" id="UP001649230"/>
    </source>
</evidence>
<organism evidence="1 2">
    <name type="scientific">Paenibacillus hexagrammi</name>
    <dbReference type="NCBI Taxonomy" id="2908839"/>
    <lineage>
        <taxon>Bacteria</taxon>
        <taxon>Bacillati</taxon>
        <taxon>Bacillota</taxon>
        <taxon>Bacilli</taxon>
        <taxon>Bacillales</taxon>
        <taxon>Paenibacillaceae</taxon>
        <taxon>Paenibacillus</taxon>
    </lineage>
</organism>
<dbReference type="EMBL" id="CP090978">
    <property type="protein sequence ID" value="UJF32158.1"/>
    <property type="molecule type" value="Genomic_DNA"/>
</dbReference>
<gene>
    <name evidence="1" type="ORF">L0M14_20860</name>
</gene>
<sequence>MNAPLLSKDELQMVKEALILPIMMDYIQDDIHLANQSGFKLDLLLVHSLEQVQGQIFQEHYALKRALRERGIKLFPEKRTDTGIDADYLCRGYTHHITLLWDILRTEVLTKASHYMNVKLTSG</sequence>
<dbReference type="RefSeq" id="WP_235118503.1">
    <property type="nucleotide sequence ID" value="NZ_CP090978.1"/>
</dbReference>
<protein>
    <submittedName>
        <fullName evidence="1">Uncharacterized protein</fullName>
    </submittedName>
</protein>
<keyword evidence="2" id="KW-1185">Reference proteome</keyword>
<proteinExistence type="predicted"/>